<keyword evidence="3" id="KW-1185">Reference proteome</keyword>
<dbReference type="EMBL" id="JAJSOF020000003">
    <property type="protein sequence ID" value="KAJ4449934.1"/>
    <property type="molecule type" value="Genomic_DNA"/>
</dbReference>
<feature type="transmembrane region" description="Helical" evidence="1">
    <location>
        <begin position="153"/>
        <end position="176"/>
    </location>
</feature>
<reference evidence="2 3" key="1">
    <citation type="journal article" date="2022" name="Allergy">
        <title>Genome assembly and annotation of Periplaneta americana reveal a comprehensive cockroach allergen profile.</title>
        <authorList>
            <person name="Wang L."/>
            <person name="Xiong Q."/>
            <person name="Saelim N."/>
            <person name="Wang L."/>
            <person name="Nong W."/>
            <person name="Wan A.T."/>
            <person name="Shi M."/>
            <person name="Liu X."/>
            <person name="Cao Q."/>
            <person name="Hui J.H.L."/>
            <person name="Sookrung N."/>
            <person name="Leung T.F."/>
            <person name="Tungtrongchitr A."/>
            <person name="Tsui S.K.W."/>
        </authorList>
    </citation>
    <scope>NUCLEOTIDE SEQUENCE [LARGE SCALE GENOMIC DNA]</scope>
    <source>
        <strain evidence="2">PWHHKU_190912</strain>
    </source>
</reference>
<proteinExistence type="predicted"/>
<keyword evidence="1" id="KW-1133">Transmembrane helix</keyword>
<comment type="caution">
    <text evidence="2">The sequence shown here is derived from an EMBL/GenBank/DDBJ whole genome shotgun (WGS) entry which is preliminary data.</text>
</comment>
<gene>
    <name evidence="2" type="ORF">ANN_01341</name>
</gene>
<name>A0ABQ8TTB3_PERAM</name>
<keyword evidence="1" id="KW-0812">Transmembrane</keyword>
<organism evidence="2 3">
    <name type="scientific">Periplaneta americana</name>
    <name type="common">American cockroach</name>
    <name type="synonym">Blatta americana</name>
    <dbReference type="NCBI Taxonomy" id="6978"/>
    <lineage>
        <taxon>Eukaryota</taxon>
        <taxon>Metazoa</taxon>
        <taxon>Ecdysozoa</taxon>
        <taxon>Arthropoda</taxon>
        <taxon>Hexapoda</taxon>
        <taxon>Insecta</taxon>
        <taxon>Pterygota</taxon>
        <taxon>Neoptera</taxon>
        <taxon>Polyneoptera</taxon>
        <taxon>Dictyoptera</taxon>
        <taxon>Blattodea</taxon>
        <taxon>Blattoidea</taxon>
        <taxon>Blattidae</taxon>
        <taxon>Blattinae</taxon>
        <taxon>Periplaneta</taxon>
    </lineage>
</organism>
<evidence type="ECO:0000256" key="1">
    <source>
        <dbReference type="SAM" id="Phobius"/>
    </source>
</evidence>
<accession>A0ABQ8TTB3</accession>
<evidence type="ECO:0000313" key="3">
    <source>
        <dbReference type="Proteomes" id="UP001148838"/>
    </source>
</evidence>
<dbReference type="Proteomes" id="UP001148838">
    <property type="component" value="Unassembled WGS sequence"/>
</dbReference>
<evidence type="ECO:0000313" key="2">
    <source>
        <dbReference type="EMBL" id="KAJ4449934.1"/>
    </source>
</evidence>
<sequence>MAGLCEGGNEPPGSLKAIFKTATDLRRRGMWSLVASGSAMYRWPCNELMTAYGTGLRDLVMPMRKELVSDSDVHNVQVNKVNLSPLSLKLTQDNKTVNENEAQEWASEGLGSRTSQSPVSVLQLYRYLESKFYNEDYCTMGLNIALRAVPVQFVAVARSATSVVFVSLCSVSFVILSRSVMPKIRLLMFQTTDPEARPGMWLCERRKDGISETKFVSVWLILDESTDSEIHLRLKNNFPRPYLLEISTVRDKITSQPNVSKVQRSFSSLCDKEFHCREVDTVKDDE</sequence>
<protein>
    <submittedName>
        <fullName evidence="2">Uncharacterized protein</fullName>
    </submittedName>
</protein>
<keyword evidence="1" id="KW-0472">Membrane</keyword>